<evidence type="ECO:0000256" key="1">
    <source>
        <dbReference type="SAM" id="Phobius"/>
    </source>
</evidence>
<keyword evidence="1" id="KW-0472">Membrane</keyword>
<dbReference type="EMBL" id="CP124756">
    <property type="protein sequence ID" value="WGZ95403.1"/>
    <property type="molecule type" value="Genomic_DNA"/>
</dbReference>
<keyword evidence="1" id="KW-1133">Transmembrane helix</keyword>
<dbReference type="AlphaFoldDB" id="A0AA95KR91"/>
<sequence>MNANHQAITKQRFLVIAQHFVDSCAVFWGVSGIFCGALLCYCRQSEDLRDVQVLGQVVAFIPTKQL</sequence>
<dbReference type="Proteomes" id="UP001301326">
    <property type="component" value="Chromosome"/>
</dbReference>
<proteinExistence type="predicted"/>
<keyword evidence="1" id="KW-0812">Transmembrane</keyword>
<gene>
    <name evidence="2" type="ORF">QJT81_05305</name>
</gene>
<dbReference type="KEGG" id="tput:QJT81_05305"/>
<name>A0AA95KR91_9GAMM</name>
<feature type="transmembrane region" description="Helical" evidence="1">
    <location>
        <begin position="20"/>
        <end position="42"/>
    </location>
</feature>
<reference evidence="2" key="2">
    <citation type="submission" date="2023-04" db="EMBL/GenBank/DDBJ databases">
        <authorList>
            <person name="Beletskiy A.V."/>
            <person name="Mardanov A.V."/>
            <person name="Ravin N.V."/>
        </authorList>
    </citation>
    <scope>NUCLEOTIDE SEQUENCE</scope>
    <source>
        <strain evidence="2">GKL-02</strain>
    </source>
</reference>
<accession>A0AA95KR91</accession>
<evidence type="ECO:0000313" key="2">
    <source>
        <dbReference type="EMBL" id="WGZ95403.1"/>
    </source>
</evidence>
<organism evidence="2">
    <name type="scientific">Candidatus Thiothrix putei</name>
    <dbReference type="NCBI Taxonomy" id="3080811"/>
    <lineage>
        <taxon>Bacteria</taxon>
        <taxon>Pseudomonadati</taxon>
        <taxon>Pseudomonadota</taxon>
        <taxon>Gammaproteobacteria</taxon>
        <taxon>Thiotrichales</taxon>
        <taxon>Thiotrichaceae</taxon>
        <taxon>Thiothrix</taxon>
    </lineage>
</organism>
<reference evidence="2" key="1">
    <citation type="journal article" date="2023" name="Int. J. Mol. Sci.">
        <title>Metagenomics Revealed a New Genus 'Candidatus Thiocaldithrix dubininis' gen. nov., sp. nov. and a New Species 'Candidatus Thiothrix putei' sp. nov. in the Family Thiotrichaceae, Some Members of Which Have Traits of Both Na+- and H+-Motive Energetics.</title>
        <authorList>
            <person name="Ravin N.V."/>
            <person name="Muntyan M.S."/>
            <person name="Smolyakov D.D."/>
            <person name="Rudenko T.S."/>
            <person name="Beletsky A.V."/>
            <person name="Mardanov A.V."/>
            <person name="Grabovich M.Y."/>
        </authorList>
    </citation>
    <scope>NUCLEOTIDE SEQUENCE</scope>
    <source>
        <strain evidence="2">GKL-02</strain>
    </source>
</reference>
<protein>
    <submittedName>
        <fullName evidence="2">Uncharacterized protein</fullName>
    </submittedName>
</protein>